<dbReference type="Gene3D" id="2.60.40.1470">
    <property type="entry name" value="ApaG domain"/>
    <property type="match status" value="1"/>
</dbReference>
<dbReference type="InterPro" id="IPR001943">
    <property type="entry name" value="UVR_dom"/>
</dbReference>
<dbReference type="PROSITE" id="PS51087">
    <property type="entry name" value="APAG"/>
    <property type="match status" value="1"/>
</dbReference>
<dbReference type="InterPro" id="IPR050718">
    <property type="entry name" value="ApaG-like"/>
</dbReference>
<dbReference type="Gene3D" id="4.10.860.10">
    <property type="entry name" value="UVR domain"/>
    <property type="match status" value="1"/>
</dbReference>
<feature type="domain" description="UVR" evidence="2">
    <location>
        <begin position="126"/>
        <end position="161"/>
    </location>
</feature>
<dbReference type="Pfam" id="PF04379">
    <property type="entry name" value="DUF525"/>
    <property type="match status" value="1"/>
</dbReference>
<proteinExistence type="predicted"/>
<protein>
    <submittedName>
        <fullName evidence="4">OLC1v1013162C1</fullName>
    </submittedName>
</protein>
<dbReference type="PANTHER" id="PTHR47191:SF2">
    <property type="entry name" value="OS05G0170800 PROTEIN"/>
    <property type="match status" value="1"/>
</dbReference>
<reference evidence="4" key="1">
    <citation type="submission" date="2023-03" db="EMBL/GenBank/DDBJ databases">
        <authorList>
            <person name="Julca I."/>
        </authorList>
    </citation>
    <scope>NUCLEOTIDE SEQUENCE</scope>
</reference>
<dbReference type="Pfam" id="PF02151">
    <property type="entry name" value="UVR"/>
    <property type="match status" value="2"/>
</dbReference>
<gene>
    <name evidence="4" type="ORF">OLC1_LOCUS19828</name>
</gene>
<dbReference type="PANTHER" id="PTHR47191">
    <property type="entry name" value="OS05G0170800 PROTEIN"/>
    <property type="match status" value="1"/>
</dbReference>
<dbReference type="EMBL" id="OX459124">
    <property type="protein sequence ID" value="CAI9112687.1"/>
    <property type="molecule type" value="Genomic_DNA"/>
</dbReference>
<dbReference type="AlphaFoldDB" id="A0AAV1E050"/>
<dbReference type="PROSITE" id="PS50151">
    <property type="entry name" value="UVR"/>
    <property type="match status" value="2"/>
</dbReference>
<organism evidence="4 5">
    <name type="scientific">Oldenlandia corymbosa var. corymbosa</name>
    <dbReference type="NCBI Taxonomy" id="529605"/>
    <lineage>
        <taxon>Eukaryota</taxon>
        <taxon>Viridiplantae</taxon>
        <taxon>Streptophyta</taxon>
        <taxon>Embryophyta</taxon>
        <taxon>Tracheophyta</taxon>
        <taxon>Spermatophyta</taxon>
        <taxon>Magnoliopsida</taxon>
        <taxon>eudicotyledons</taxon>
        <taxon>Gunneridae</taxon>
        <taxon>Pentapetalae</taxon>
        <taxon>asterids</taxon>
        <taxon>lamiids</taxon>
        <taxon>Gentianales</taxon>
        <taxon>Rubiaceae</taxon>
        <taxon>Rubioideae</taxon>
        <taxon>Spermacoceae</taxon>
        <taxon>Hedyotis-Oldenlandia complex</taxon>
        <taxon>Oldenlandia</taxon>
    </lineage>
</organism>
<evidence type="ECO:0000313" key="5">
    <source>
        <dbReference type="Proteomes" id="UP001161247"/>
    </source>
</evidence>
<feature type="domain" description="UVR" evidence="2">
    <location>
        <begin position="91"/>
        <end position="126"/>
    </location>
</feature>
<dbReference type="SUPFAM" id="SSF110069">
    <property type="entry name" value="ApaG-like"/>
    <property type="match status" value="1"/>
</dbReference>
<evidence type="ECO:0000313" key="4">
    <source>
        <dbReference type="EMBL" id="CAI9112687.1"/>
    </source>
</evidence>
<evidence type="ECO:0000259" key="3">
    <source>
        <dbReference type="PROSITE" id="PS51087"/>
    </source>
</evidence>
<sequence length="299" mass="33393">MHSLKFSVTSDLATKKPWPNRLSSNAVSSNTERSFKLKLNNNKNKVWRCCRIVACAVDRNGSEAESPGLVPGQGSEPDLGTTQKSSSLSRTQIYALLKQQMDVAAKSEDYKEAARIRDSLKTLEEDDPVLRLRRLLKEAIEDERFEDAAGFRDQLNEIDPLSLLKCSSDATTLGIRVQVRSVYIKSRSDPSRDLYFFAYRIRISNNSDRPVQLLRRHWIITDANENTEHVRGNGVIGEQPVILPNSGFEYTSACPLSTPSGRMEGEFEMKHVDPVGSTTFNVAIAPFCLSTSGDGDNDF</sequence>
<name>A0AAV1E050_OLDCO</name>
<evidence type="ECO:0000259" key="2">
    <source>
        <dbReference type="PROSITE" id="PS50151"/>
    </source>
</evidence>
<dbReference type="SUPFAM" id="SSF46600">
    <property type="entry name" value="C-terminal UvrC-binding domain of UvrB"/>
    <property type="match status" value="1"/>
</dbReference>
<dbReference type="Proteomes" id="UP001161247">
    <property type="component" value="Chromosome 7"/>
</dbReference>
<feature type="domain" description="ApaG" evidence="3">
    <location>
        <begin position="169"/>
        <end position="296"/>
    </location>
</feature>
<dbReference type="InterPro" id="IPR036876">
    <property type="entry name" value="UVR_dom_sf"/>
</dbReference>
<keyword evidence="5" id="KW-1185">Reference proteome</keyword>
<dbReference type="InterPro" id="IPR036767">
    <property type="entry name" value="ApaG_sf"/>
</dbReference>
<dbReference type="InterPro" id="IPR007474">
    <property type="entry name" value="ApaG_domain"/>
</dbReference>
<evidence type="ECO:0000256" key="1">
    <source>
        <dbReference type="SAM" id="MobiDB-lite"/>
    </source>
</evidence>
<accession>A0AAV1E050</accession>
<feature type="region of interest" description="Disordered" evidence="1">
    <location>
        <begin position="62"/>
        <end position="86"/>
    </location>
</feature>
<dbReference type="NCBIfam" id="NF003967">
    <property type="entry name" value="PRK05461.1"/>
    <property type="match status" value="1"/>
</dbReference>